<dbReference type="SUPFAM" id="SSF54523">
    <property type="entry name" value="Pili subunits"/>
    <property type="match status" value="1"/>
</dbReference>
<evidence type="ECO:0000313" key="3">
    <source>
        <dbReference type="EMBL" id="SDU49788.1"/>
    </source>
</evidence>
<feature type="transmembrane region" description="Helical" evidence="2">
    <location>
        <begin position="9"/>
        <end position="29"/>
    </location>
</feature>
<proteinExistence type="predicted"/>
<accession>A0A1H2J134</accession>
<dbReference type="AlphaFoldDB" id="A0A1H2J134"/>
<feature type="compositionally biased region" description="Polar residues" evidence="1">
    <location>
        <begin position="163"/>
        <end position="178"/>
    </location>
</feature>
<feature type="region of interest" description="Disordered" evidence="1">
    <location>
        <begin position="163"/>
        <end position="182"/>
    </location>
</feature>
<keyword evidence="4" id="KW-1185">Reference proteome</keyword>
<keyword evidence="2" id="KW-0812">Transmembrane</keyword>
<dbReference type="Gene3D" id="3.30.700.10">
    <property type="entry name" value="Glycoprotein, Type 4 Pilin"/>
    <property type="match status" value="1"/>
</dbReference>
<protein>
    <submittedName>
        <fullName evidence="3">Prepilin-type N-terminal cleavage/methylation domain-containing protein</fullName>
    </submittedName>
</protein>
<evidence type="ECO:0000256" key="1">
    <source>
        <dbReference type="SAM" id="MobiDB-lite"/>
    </source>
</evidence>
<dbReference type="InterPro" id="IPR045584">
    <property type="entry name" value="Pilin-like"/>
</dbReference>
<keyword evidence="2" id="KW-1133">Transmembrane helix</keyword>
<dbReference type="EMBL" id="FNLL01000010">
    <property type="protein sequence ID" value="SDU49788.1"/>
    <property type="molecule type" value="Genomic_DNA"/>
</dbReference>
<keyword evidence="2" id="KW-0472">Membrane</keyword>
<evidence type="ECO:0000313" key="4">
    <source>
        <dbReference type="Proteomes" id="UP000199608"/>
    </source>
</evidence>
<evidence type="ECO:0000256" key="2">
    <source>
        <dbReference type="SAM" id="Phobius"/>
    </source>
</evidence>
<reference evidence="4" key="1">
    <citation type="submission" date="2016-10" db="EMBL/GenBank/DDBJ databases">
        <authorList>
            <person name="Varghese N."/>
            <person name="Submissions S."/>
        </authorList>
    </citation>
    <scope>NUCLEOTIDE SEQUENCE [LARGE SCALE GENOMIC DNA]</scope>
    <source>
        <strain evidence="4">DSM 3384</strain>
    </source>
</reference>
<sequence>MHRLGNKGFTFLELILVVAIIGGMMLLILPRTQRTFNAAKISLVRQAATEIGSYTIEYAQNMSSGKADASSYTPASYLLYPTLYDQTGPASASLVNHYTGNPVFQGVKQNISLSSTLSNPFNKTSYFDEENDDSKIPSEKPGLLYLVSSADLFRQNLNRQNISQQQNKTVQDPSSDQNSSPAAAKAPLSAFIEFYFIYTGTENAWHGQMGTDSLNGIRNGMFVARLPAPRHE</sequence>
<dbReference type="RefSeq" id="WP_175530380.1">
    <property type="nucleotide sequence ID" value="NZ_FNLL01000010.1"/>
</dbReference>
<dbReference type="Proteomes" id="UP000199608">
    <property type="component" value="Unassembled WGS sequence"/>
</dbReference>
<gene>
    <name evidence="3" type="ORF">SAMN04487931_11054</name>
</gene>
<organism evidence="3 4">
    <name type="scientific">Desulfobacula phenolica</name>
    <dbReference type="NCBI Taxonomy" id="90732"/>
    <lineage>
        <taxon>Bacteria</taxon>
        <taxon>Pseudomonadati</taxon>
        <taxon>Thermodesulfobacteriota</taxon>
        <taxon>Desulfobacteria</taxon>
        <taxon>Desulfobacterales</taxon>
        <taxon>Desulfobacteraceae</taxon>
        <taxon>Desulfobacula</taxon>
    </lineage>
</organism>
<dbReference type="NCBIfam" id="TIGR02532">
    <property type="entry name" value="IV_pilin_GFxxxE"/>
    <property type="match status" value="1"/>
</dbReference>
<dbReference type="InterPro" id="IPR012902">
    <property type="entry name" value="N_methyl_site"/>
</dbReference>
<name>A0A1H2J134_9BACT</name>